<dbReference type="Proteomes" id="UP001652642">
    <property type="component" value="Chromosome 2"/>
</dbReference>
<keyword evidence="1" id="KW-0472">Membrane</keyword>
<feature type="chain" id="PRO_5045196865" evidence="2">
    <location>
        <begin position="22"/>
        <end position="209"/>
    </location>
</feature>
<evidence type="ECO:0000313" key="4">
    <source>
        <dbReference type="RefSeq" id="XP_020641557.2"/>
    </source>
</evidence>
<keyword evidence="1" id="KW-0812">Transmembrane</keyword>
<dbReference type="GeneID" id="110075047"/>
<keyword evidence="1" id="KW-1133">Transmembrane helix</keyword>
<reference evidence="3" key="1">
    <citation type="submission" date="2025-05" db="UniProtKB">
        <authorList>
            <consortium name="RefSeq"/>
        </authorList>
    </citation>
    <scope>NUCLEOTIDE SEQUENCE [LARGE SCALE GENOMIC DNA]</scope>
</reference>
<organism evidence="3 4">
    <name type="scientific">Pogona vitticeps</name>
    <name type="common">central bearded dragon</name>
    <dbReference type="NCBI Taxonomy" id="103695"/>
    <lineage>
        <taxon>Eukaryota</taxon>
        <taxon>Metazoa</taxon>
        <taxon>Chordata</taxon>
        <taxon>Craniata</taxon>
        <taxon>Vertebrata</taxon>
        <taxon>Euteleostomi</taxon>
        <taxon>Lepidosauria</taxon>
        <taxon>Squamata</taxon>
        <taxon>Bifurcata</taxon>
        <taxon>Unidentata</taxon>
        <taxon>Episquamata</taxon>
        <taxon>Toxicofera</taxon>
        <taxon>Iguania</taxon>
        <taxon>Acrodonta</taxon>
        <taxon>Agamidae</taxon>
        <taxon>Amphibolurinae</taxon>
        <taxon>Pogona</taxon>
    </lineage>
</organism>
<dbReference type="InterPro" id="IPR036179">
    <property type="entry name" value="Ig-like_dom_sf"/>
</dbReference>
<feature type="transmembrane region" description="Helical" evidence="1">
    <location>
        <begin position="145"/>
        <end position="167"/>
    </location>
</feature>
<gene>
    <name evidence="4" type="primary">LOC110075047</name>
</gene>
<dbReference type="InParanoid" id="A0A6J0SYU8"/>
<evidence type="ECO:0000256" key="2">
    <source>
        <dbReference type="SAM" id="SignalP"/>
    </source>
</evidence>
<dbReference type="OrthoDB" id="9899013at2759"/>
<dbReference type="GO" id="GO:0016020">
    <property type="term" value="C:membrane"/>
    <property type="evidence" value="ECO:0007669"/>
    <property type="project" value="InterPro"/>
</dbReference>
<reference evidence="4" key="2">
    <citation type="submission" date="2025-08" db="UniProtKB">
        <authorList>
            <consortium name="RefSeq"/>
        </authorList>
    </citation>
    <scope>IDENTIFICATION</scope>
</reference>
<dbReference type="InterPro" id="IPR039090">
    <property type="entry name" value="CD7"/>
</dbReference>
<dbReference type="SUPFAM" id="SSF48726">
    <property type="entry name" value="Immunoglobulin"/>
    <property type="match status" value="1"/>
</dbReference>
<sequence length="209" mass="23921">MSWLLAIYFLLLFPGAPVSKAREELPVIIAEEGETTNVTCKFQHPINRALQLNRILRRAMQVLHVSVWEKRKTEAPEYANRTEYFEMDNMVTIMLRQVKQDDSDVYMCEGRFLEEGEPKDINSSSIMLAVKAASDNKLRNSSSSLWMLGALVIQSLLLVAVLAYCILSPKNNKKFCKKSKEKEAQNTVYEDMSCSLRHESLPGTNLYYT</sequence>
<dbReference type="GO" id="GO:0002250">
    <property type="term" value="P:adaptive immune response"/>
    <property type="evidence" value="ECO:0007669"/>
    <property type="project" value="InterPro"/>
</dbReference>
<dbReference type="Gene3D" id="2.60.40.10">
    <property type="entry name" value="Immunoglobulins"/>
    <property type="match status" value="1"/>
</dbReference>
<keyword evidence="2" id="KW-0732">Signal</keyword>
<dbReference type="RefSeq" id="XP_020641557.2">
    <property type="nucleotide sequence ID" value="XM_020785898.2"/>
</dbReference>
<dbReference type="AlphaFoldDB" id="A0A6J0SYU8"/>
<dbReference type="GO" id="GO:0038023">
    <property type="term" value="F:signaling receptor activity"/>
    <property type="evidence" value="ECO:0007669"/>
    <property type="project" value="InterPro"/>
</dbReference>
<evidence type="ECO:0000313" key="3">
    <source>
        <dbReference type="Proteomes" id="UP001652642"/>
    </source>
</evidence>
<accession>A0A6J0SYU8</accession>
<feature type="signal peptide" evidence="2">
    <location>
        <begin position="1"/>
        <end position="21"/>
    </location>
</feature>
<evidence type="ECO:0000256" key="1">
    <source>
        <dbReference type="SAM" id="Phobius"/>
    </source>
</evidence>
<protein>
    <submittedName>
        <fullName evidence="4">Uncharacterized protein isoform X1</fullName>
    </submittedName>
</protein>
<dbReference type="PANTHER" id="PTHR15343:SF0">
    <property type="entry name" value="T-CELL ANTIGEN CD7"/>
    <property type="match status" value="1"/>
</dbReference>
<keyword evidence="3" id="KW-1185">Reference proteome</keyword>
<name>A0A6J0SYU8_9SAUR</name>
<dbReference type="KEGG" id="pvt:110075047"/>
<proteinExistence type="predicted"/>
<dbReference type="InterPro" id="IPR013783">
    <property type="entry name" value="Ig-like_fold"/>
</dbReference>
<dbReference type="PANTHER" id="PTHR15343">
    <property type="entry name" value="CD7"/>
    <property type="match status" value="1"/>
</dbReference>